<keyword evidence="2" id="KW-1185">Reference proteome</keyword>
<proteinExistence type="predicted"/>
<gene>
    <name evidence="1" type="ORF">ACFPOG_25755</name>
</gene>
<evidence type="ECO:0000313" key="1">
    <source>
        <dbReference type="EMBL" id="MFC5451611.1"/>
    </source>
</evidence>
<reference evidence="2" key="1">
    <citation type="journal article" date="2019" name="Int. J. Syst. Evol. Microbiol.">
        <title>The Global Catalogue of Microorganisms (GCM) 10K type strain sequencing project: providing services to taxonomists for standard genome sequencing and annotation.</title>
        <authorList>
            <consortium name="The Broad Institute Genomics Platform"/>
            <consortium name="The Broad Institute Genome Sequencing Center for Infectious Disease"/>
            <person name="Wu L."/>
            <person name="Ma J."/>
        </authorList>
    </citation>
    <scope>NUCLEOTIDE SEQUENCE [LARGE SCALE GENOMIC DNA]</scope>
    <source>
        <strain evidence="2">KACC 11904</strain>
    </source>
</reference>
<accession>A0ABW0KFX4</accession>
<organism evidence="1 2">
    <name type="scientific">Paenibacillus aestuarii</name>
    <dbReference type="NCBI Taxonomy" id="516965"/>
    <lineage>
        <taxon>Bacteria</taxon>
        <taxon>Bacillati</taxon>
        <taxon>Bacillota</taxon>
        <taxon>Bacilli</taxon>
        <taxon>Bacillales</taxon>
        <taxon>Paenibacillaceae</taxon>
        <taxon>Paenibacillus</taxon>
    </lineage>
</organism>
<sequence>MSYLGALRLNQESKQKKIEEILEENKAQSVGQGYIDIITTLDIFEIWC</sequence>
<protein>
    <submittedName>
        <fullName evidence="1">Uncharacterized protein</fullName>
    </submittedName>
</protein>
<dbReference type="Proteomes" id="UP001596044">
    <property type="component" value="Unassembled WGS sequence"/>
</dbReference>
<dbReference type="EMBL" id="JBHSMJ010000039">
    <property type="protein sequence ID" value="MFC5451611.1"/>
    <property type="molecule type" value="Genomic_DNA"/>
</dbReference>
<comment type="caution">
    <text evidence="1">The sequence shown here is derived from an EMBL/GenBank/DDBJ whole genome shotgun (WGS) entry which is preliminary data.</text>
</comment>
<evidence type="ECO:0000313" key="2">
    <source>
        <dbReference type="Proteomes" id="UP001596044"/>
    </source>
</evidence>
<dbReference type="RefSeq" id="WP_270881130.1">
    <property type="nucleotide sequence ID" value="NZ_JAQFVF010000045.1"/>
</dbReference>
<name>A0ABW0KFX4_9BACL</name>